<gene>
    <name evidence="4" type="ORF">DQX05_13265</name>
</gene>
<evidence type="ECO:0000256" key="1">
    <source>
        <dbReference type="ARBA" id="ARBA00023015"/>
    </source>
</evidence>
<dbReference type="InterPro" id="IPR051534">
    <property type="entry name" value="CBASS_pafABC_assoc_protein"/>
</dbReference>
<evidence type="ECO:0000256" key="2">
    <source>
        <dbReference type="ARBA" id="ARBA00023163"/>
    </source>
</evidence>
<dbReference type="EMBL" id="QYZD01000010">
    <property type="protein sequence ID" value="RJG23608.1"/>
    <property type="molecule type" value="Genomic_DNA"/>
</dbReference>
<accession>A0A3A3GM07</accession>
<dbReference type="InterPro" id="IPR001034">
    <property type="entry name" value="DeoR_HTH"/>
</dbReference>
<feature type="domain" description="HTH deoR-type" evidence="3">
    <location>
        <begin position="2"/>
        <end position="57"/>
    </location>
</feature>
<dbReference type="AlphaFoldDB" id="A0A3A3GM07"/>
<dbReference type="InterPro" id="IPR028349">
    <property type="entry name" value="PafC-like"/>
</dbReference>
<evidence type="ECO:0000259" key="3">
    <source>
        <dbReference type="PROSITE" id="PS51000"/>
    </source>
</evidence>
<dbReference type="PROSITE" id="PS52050">
    <property type="entry name" value="WYL"/>
    <property type="match status" value="1"/>
</dbReference>
<organism evidence="4 5">
    <name type="scientific">Paenibacillus thiaminolyticus</name>
    <name type="common">Bacillus thiaminolyticus</name>
    <dbReference type="NCBI Taxonomy" id="49283"/>
    <lineage>
        <taxon>Bacteria</taxon>
        <taxon>Bacillati</taxon>
        <taxon>Bacillota</taxon>
        <taxon>Bacilli</taxon>
        <taxon>Bacillales</taxon>
        <taxon>Paenibacillaceae</taxon>
        <taxon>Paenibacillus</taxon>
    </lineage>
</organism>
<name>A0A3A3GM07_PANTH</name>
<dbReference type="Pfam" id="PF13280">
    <property type="entry name" value="WYL"/>
    <property type="match status" value="1"/>
</dbReference>
<dbReference type="SUPFAM" id="SSF46785">
    <property type="entry name" value="Winged helix' DNA-binding domain"/>
    <property type="match status" value="1"/>
</dbReference>
<dbReference type="PANTHER" id="PTHR34580:SF1">
    <property type="entry name" value="PROTEIN PAFC"/>
    <property type="match status" value="1"/>
</dbReference>
<dbReference type="OrthoDB" id="9815009at2"/>
<evidence type="ECO:0000313" key="4">
    <source>
        <dbReference type="EMBL" id="RJG23608.1"/>
    </source>
</evidence>
<dbReference type="InterPro" id="IPR036390">
    <property type="entry name" value="WH_DNA-bd_sf"/>
</dbReference>
<dbReference type="Proteomes" id="UP000266177">
    <property type="component" value="Unassembled WGS sequence"/>
</dbReference>
<dbReference type="PANTHER" id="PTHR34580">
    <property type="match status" value="1"/>
</dbReference>
<dbReference type="GO" id="GO:0003700">
    <property type="term" value="F:DNA-binding transcription factor activity"/>
    <property type="evidence" value="ECO:0007669"/>
    <property type="project" value="InterPro"/>
</dbReference>
<dbReference type="InterPro" id="IPR036388">
    <property type="entry name" value="WH-like_DNA-bd_sf"/>
</dbReference>
<dbReference type="PROSITE" id="PS51000">
    <property type="entry name" value="HTH_DEOR_2"/>
    <property type="match status" value="1"/>
</dbReference>
<dbReference type="Pfam" id="PF08279">
    <property type="entry name" value="HTH_11"/>
    <property type="match status" value="1"/>
</dbReference>
<protein>
    <submittedName>
        <fullName evidence="4">YafY family transcriptional regulator</fullName>
    </submittedName>
</protein>
<dbReference type="Gene3D" id="1.10.10.10">
    <property type="entry name" value="Winged helix-like DNA-binding domain superfamily/Winged helix DNA-binding domain"/>
    <property type="match status" value="1"/>
</dbReference>
<reference evidence="4 5" key="1">
    <citation type="submission" date="2018-09" db="EMBL/GenBank/DDBJ databases">
        <title>Paenibacillus SK2017-BO5.</title>
        <authorList>
            <person name="Piskunova J.V."/>
            <person name="Dubiley S.A."/>
            <person name="Severinov K.V."/>
        </authorList>
    </citation>
    <scope>NUCLEOTIDE SEQUENCE [LARGE SCALE GENOMIC DNA]</scope>
    <source>
        <strain evidence="4 5">BO5</strain>
    </source>
</reference>
<evidence type="ECO:0000313" key="5">
    <source>
        <dbReference type="Proteomes" id="UP000266177"/>
    </source>
</evidence>
<dbReference type="InterPro" id="IPR013196">
    <property type="entry name" value="HTH_11"/>
</dbReference>
<dbReference type="PIRSF" id="PIRSF016838">
    <property type="entry name" value="PafC"/>
    <property type="match status" value="1"/>
</dbReference>
<dbReference type="RefSeq" id="WP_119794097.1">
    <property type="nucleotide sequence ID" value="NZ_QYZD01000010.1"/>
</dbReference>
<dbReference type="InterPro" id="IPR026881">
    <property type="entry name" value="WYL_dom"/>
</dbReference>
<sequence length="320" mass="35912">MRADRLLTIVLLLQNHGKLTSKELARQLEVSERTIMRDMDALSAAGIPVYADRGSNGGWMLTEGYRTTLTGMKATELLSLLLIPSTLLDDLGLREEGDSALRKLLASTTAEQRRDAEIARERLHIDGAGWHETTQDSSPLLSLLQEAVWEERAVRVDYEREDGVVTRTLHPLGLVAKRNVWYVVAETGDALLRTYRLSRLRHAELLDETFTRPAGFDLASYWAQSTAQFTASLPRYPARIRLRDDMLERLSLDRYVRVGPVRAADGGWSEAEVEFHTLESAAETILRFGPRMEAIAPAELRAAVIAEAKALLAQYREEQA</sequence>
<dbReference type="Pfam" id="PF25583">
    <property type="entry name" value="WCX"/>
    <property type="match status" value="1"/>
</dbReference>
<comment type="caution">
    <text evidence="4">The sequence shown here is derived from an EMBL/GenBank/DDBJ whole genome shotgun (WGS) entry which is preliminary data.</text>
</comment>
<keyword evidence="1" id="KW-0805">Transcription regulation</keyword>
<keyword evidence="2" id="KW-0804">Transcription</keyword>
<proteinExistence type="predicted"/>
<dbReference type="InterPro" id="IPR057727">
    <property type="entry name" value="WCX_dom"/>
</dbReference>